<dbReference type="InterPro" id="IPR014718">
    <property type="entry name" value="GH-type_carb-bd"/>
</dbReference>
<accession>A0A3G4VMC1</accession>
<dbReference type="EC" id="5.1.3.3" evidence="5"/>
<dbReference type="PANTHER" id="PTHR10091">
    <property type="entry name" value="ALDOSE-1-EPIMERASE"/>
    <property type="match status" value="1"/>
</dbReference>
<keyword evidence="3 5" id="KW-0413">Isomerase</keyword>
<dbReference type="Pfam" id="PF01263">
    <property type="entry name" value="Aldose_epim"/>
    <property type="match status" value="1"/>
</dbReference>
<dbReference type="CDD" id="cd09019">
    <property type="entry name" value="galactose_mutarotase_like"/>
    <property type="match status" value="1"/>
</dbReference>
<dbReference type="SUPFAM" id="SSF74650">
    <property type="entry name" value="Galactose mutarotase-like"/>
    <property type="match status" value="1"/>
</dbReference>
<evidence type="ECO:0000256" key="2">
    <source>
        <dbReference type="ARBA" id="ARBA00006206"/>
    </source>
</evidence>
<dbReference type="InterPro" id="IPR015443">
    <property type="entry name" value="Aldose_1-epimerase"/>
</dbReference>
<dbReference type="GO" id="GO:0033499">
    <property type="term" value="P:galactose catabolic process via UDP-galactose, Leloir pathway"/>
    <property type="evidence" value="ECO:0007669"/>
    <property type="project" value="TreeGrafter"/>
</dbReference>
<name>A0A3G4VMC1_9VIBR</name>
<evidence type="ECO:0000256" key="1">
    <source>
        <dbReference type="ARBA" id="ARBA00005028"/>
    </source>
</evidence>
<dbReference type="InterPro" id="IPR047215">
    <property type="entry name" value="Galactose_mutarotase-like"/>
</dbReference>
<dbReference type="GO" id="GO:0004034">
    <property type="term" value="F:aldose 1-epimerase activity"/>
    <property type="evidence" value="ECO:0007669"/>
    <property type="project" value="UniProtKB-EC"/>
</dbReference>
<comment type="catalytic activity">
    <reaction evidence="5">
        <text>alpha-D-glucose = beta-D-glucose</text>
        <dbReference type="Rhea" id="RHEA:10264"/>
        <dbReference type="ChEBI" id="CHEBI:15903"/>
        <dbReference type="ChEBI" id="CHEBI:17925"/>
        <dbReference type="EC" id="5.1.3.3"/>
    </reaction>
</comment>
<dbReference type="RefSeq" id="WP_124942178.1">
    <property type="nucleotide sequence ID" value="NZ_CP033578.1"/>
</dbReference>
<feature type="active site" description="Proton donor" evidence="6">
    <location>
        <position position="183"/>
    </location>
</feature>
<feature type="active site" description="Proton acceptor" evidence="6">
    <location>
        <position position="311"/>
    </location>
</feature>
<dbReference type="InterPro" id="IPR011013">
    <property type="entry name" value="Gal_mutarotase_sf_dom"/>
</dbReference>
<evidence type="ECO:0000313" key="9">
    <source>
        <dbReference type="EMBL" id="AYV24782.1"/>
    </source>
</evidence>
<comment type="pathway">
    <text evidence="1 5">Carbohydrate metabolism; hexose metabolism.</text>
</comment>
<dbReference type="AlphaFoldDB" id="A0A3G4VMC1"/>
<proteinExistence type="inferred from homology"/>
<evidence type="ECO:0000313" key="10">
    <source>
        <dbReference type="Proteomes" id="UP000279760"/>
    </source>
</evidence>
<dbReference type="NCBIfam" id="NF008277">
    <property type="entry name" value="PRK11055.1"/>
    <property type="match status" value="1"/>
</dbReference>
<comment type="similarity">
    <text evidence="2 5">Belongs to the aldose epimerase family.</text>
</comment>
<evidence type="ECO:0000256" key="3">
    <source>
        <dbReference type="ARBA" id="ARBA00023235"/>
    </source>
</evidence>
<dbReference type="GO" id="GO:0030246">
    <property type="term" value="F:carbohydrate binding"/>
    <property type="evidence" value="ECO:0007669"/>
    <property type="project" value="InterPro"/>
</dbReference>
<dbReference type="EMBL" id="CP033578">
    <property type="protein sequence ID" value="AYV24782.1"/>
    <property type="molecule type" value="Genomic_DNA"/>
</dbReference>
<dbReference type="GO" id="GO:0006006">
    <property type="term" value="P:glucose metabolic process"/>
    <property type="evidence" value="ECO:0007669"/>
    <property type="project" value="TreeGrafter"/>
</dbReference>
<dbReference type="Gene3D" id="2.70.98.10">
    <property type="match status" value="1"/>
</dbReference>
<evidence type="ECO:0000256" key="7">
    <source>
        <dbReference type="PIRSR" id="PIRSR005096-2"/>
    </source>
</evidence>
<organism evidence="9 10">
    <name type="scientific">Vibrio mediterranei</name>
    <dbReference type="NCBI Taxonomy" id="689"/>
    <lineage>
        <taxon>Bacteria</taxon>
        <taxon>Pseudomonadati</taxon>
        <taxon>Pseudomonadota</taxon>
        <taxon>Gammaproteobacteria</taxon>
        <taxon>Vibrionales</taxon>
        <taxon>Vibrionaceae</taxon>
        <taxon>Vibrio</taxon>
    </lineage>
</organism>
<dbReference type="PANTHER" id="PTHR10091:SF0">
    <property type="entry name" value="GALACTOSE MUTAROTASE"/>
    <property type="match status" value="1"/>
</dbReference>
<keyword evidence="4 5" id="KW-0119">Carbohydrate metabolism</keyword>
<evidence type="ECO:0000256" key="6">
    <source>
        <dbReference type="PIRSR" id="PIRSR005096-1"/>
    </source>
</evidence>
<evidence type="ECO:0000256" key="4">
    <source>
        <dbReference type="ARBA" id="ARBA00023277"/>
    </source>
</evidence>
<evidence type="ECO:0000256" key="5">
    <source>
        <dbReference type="PIRNR" id="PIRNR005096"/>
    </source>
</evidence>
<feature type="binding site" evidence="8">
    <location>
        <begin position="183"/>
        <end position="185"/>
    </location>
    <ligand>
        <name>beta-D-galactose</name>
        <dbReference type="ChEBI" id="CHEBI:27667"/>
    </ligand>
</feature>
<feature type="binding site" evidence="8">
    <location>
        <begin position="81"/>
        <end position="82"/>
    </location>
    <ligand>
        <name>beta-D-galactose</name>
        <dbReference type="ChEBI" id="CHEBI:27667"/>
    </ligand>
</feature>
<sequence>MKLTQENWGHIEGQEVPVKLFTLANEHGMTIRVTNYGCIVSSIEVPDRNGRIADVVLGYENLEKYVAGHPFFGAVAGRFANRIRDGRYQLDGQVFQLETNELPTGQHLHGGSKGFDKYVWNYTLEEQSEAIFVHFSRISPDGESGFGGNLVVTHSIGLDEQNQVHYNFTAHTDQSTVVNLVNHSYYNLGGHDSGTVDNHQLTLHSEFYTPVDETMIPTGEICSVADSDLDFTSRTEVGPREFDHNFILNGDSDRHGYRIAAELYEPNSGRAMTVFTTQPALQFYNGFKLSNKPWYGRNGHKYENREGLCLETQHYPDSPNQAHFPSVRLNPGELFEEKTIHRFEVK</sequence>
<dbReference type="InterPro" id="IPR008183">
    <property type="entry name" value="Aldose_1/G6P_1-epimerase"/>
</dbReference>
<protein>
    <recommendedName>
        <fullName evidence="5">Aldose 1-epimerase</fullName>
        <ecNumber evidence="5">5.1.3.3</ecNumber>
    </recommendedName>
</protein>
<reference evidence="9 10" key="1">
    <citation type="submission" date="2018-11" db="EMBL/GenBank/DDBJ databases">
        <title>Complete Genome Sequence of Vbrio mediterranei 117-T6: a Potential Pathogen Bacteria Isolated from the Conchocelis of Pyropia.</title>
        <authorList>
            <person name="Liu Q."/>
        </authorList>
    </citation>
    <scope>NUCLEOTIDE SEQUENCE [LARGE SCALE GENOMIC DNA]</scope>
    <source>
        <strain evidence="9 10">117-T6</strain>
    </source>
</reference>
<dbReference type="PIRSF" id="PIRSF005096">
    <property type="entry name" value="GALM"/>
    <property type="match status" value="1"/>
</dbReference>
<dbReference type="UniPathway" id="UPA00242"/>
<gene>
    <name evidence="9" type="ORF">ECB94_26485</name>
</gene>
<dbReference type="Proteomes" id="UP000279760">
    <property type="component" value="Chromosome 2"/>
</dbReference>
<feature type="binding site" evidence="7">
    <location>
        <position position="243"/>
    </location>
    <ligand>
        <name>beta-D-galactose</name>
        <dbReference type="ChEBI" id="CHEBI:27667"/>
    </ligand>
</feature>
<evidence type="ECO:0000256" key="8">
    <source>
        <dbReference type="PIRSR" id="PIRSR005096-3"/>
    </source>
</evidence>